<sequence length="223" mass="24594">MATEKTRQKILTVFLDLLEEHPWQDVSLPLVAKTAGVKLSVLRDCFSSKTDMIAAFAAGIDKAVLDATGEDMADQPARDRLFDVLMTRLDMLEPRKRVLRRLKDAALQDPALALEFNAIAVRSHGWMLAAAAIDMPGLKGRLTAQGLALAFARVVEVWLDEDDAGLPKTMARLDRELDRGETWVGRLSGLEKLATPLWQAVAGGRRRRRAGRDEADDHAVAAE</sequence>
<dbReference type="InterPro" id="IPR009057">
    <property type="entry name" value="Homeodomain-like_sf"/>
</dbReference>
<dbReference type="OrthoDB" id="7828598at2"/>
<evidence type="ECO:0000259" key="3">
    <source>
        <dbReference type="PROSITE" id="PS50977"/>
    </source>
</evidence>
<dbReference type="RefSeq" id="WP_013651946.1">
    <property type="nucleotide sequence ID" value="NC_015259.1"/>
</dbReference>
<evidence type="ECO:0000256" key="1">
    <source>
        <dbReference type="ARBA" id="ARBA00023125"/>
    </source>
</evidence>
<dbReference type="HOGENOM" id="CLU_085682_0_0_5"/>
<dbReference type="STRING" id="991905.SL003B_1200"/>
<feature type="domain" description="HTH tetR-type" evidence="3">
    <location>
        <begin position="4"/>
        <end position="64"/>
    </location>
</feature>
<protein>
    <submittedName>
        <fullName evidence="4">TetR family transcriptional regulator</fullName>
    </submittedName>
</protein>
<dbReference type="InterPro" id="IPR001647">
    <property type="entry name" value="HTH_TetR"/>
</dbReference>
<evidence type="ECO:0000313" key="4">
    <source>
        <dbReference type="EMBL" id="ADZ69629.1"/>
    </source>
</evidence>
<dbReference type="SUPFAM" id="SSF46689">
    <property type="entry name" value="Homeodomain-like"/>
    <property type="match status" value="1"/>
</dbReference>
<feature type="DNA-binding region" description="H-T-H motif" evidence="2">
    <location>
        <begin position="27"/>
        <end position="46"/>
    </location>
</feature>
<dbReference type="AlphaFoldDB" id="F2J0G1"/>
<dbReference type="Gene3D" id="1.10.357.10">
    <property type="entry name" value="Tetracycline Repressor, domain 2"/>
    <property type="match status" value="1"/>
</dbReference>
<dbReference type="GO" id="GO:0003677">
    <property type="term" value="F:DNA binding"/>
    <property type="evidence" value="ECO:0007669"/>
    <property type="project" value="UniProtKB-UniRule"/>
</dbReference>
<dbReference type="EMBL" id="CP002568">
    <property type="protein sequence ID" value="ADZ69629.1"/>
    <property type="molecule type" value="Genomic_DNA"/>
</dbReference>
<dbReference type="Proteomes" id="UP000008130">
    <property type="component" value="Chromosome"/>
</dbReference>
<name>F2J0G1_POLGS</name>
<evidence type="ECO:0000256" key="2">
    <source>
        <dbReference type="PROSITE-ProRule" id="PRU00335"/>
    </source>
</evidence>
<keyword evidence="1 2" id="KW-0238">DNA-binding</keyword>
<evidence type="ECO:0000313" key="5">
    <source>
        <dbReference type="Proteomes" id="UP000008130"/>
    </source>
</evidence>
<keyword evidence="5" id="KW-1185">Reference proteome</keyword>
<accession>F2J0G1</accession>
<dbReference type="PROSITE" id="PS50977">
    <property type="entry name" value="HTH_TETR_2"/>
    <property type="match status" value="1"/>
</dbReference>
<proteinExistence type="predicted"/>
<gene>
    <name evidence="4" type="ordered locus">SL003B_1200</name>
</gene>
<reference evidence="4 5" key="1">
    <citation type="journal article" date="2011" name="J. Bacteriol.">
        <title>Complete genome sequence of Polymorphum gilvum SL003B-26A1T, a crude oil-degrading bacterium from oil-polluted saline soil.</title>
        <authorList>
            <person name="Li S.G."/>
            <person name="Tang Y.Q."/>
            <person name="Nie Y."/>
            <person name="Cai M."/>
            <person name="Wu X.L."/>
        </authorList>
    </citation>
    <scope>NUCLEOTIDE SEQUENCE [LARGE SCALE GENOMIC DNA]</scope>
    <source>
        <strain evidence="5">LMG 25793 / CGMCC 1.9160 / SL003B-26A1</strain>
    </source>
</reference>
<dbReference type="eggNOG" id="COG1309">
    <property type="taxonomic scope" value="Bacteria"/>
</dbReference>
<dbReference type="KEGG" id="pgv:SL003B_1200"/>
<organism evidence="4 5">
    <name type="scientific">Polymorphum gilvum (strain LMG 25793 / CGMCC 1.9160 / SL003B-26A1)</name>
    <dbReference type="NCBI Taxonomy" id="991905"/>
    <lineage>
        <taxon>Bacteria</taxon>
        <taxon>Pseudomonadati</taxon>
        <taxon>Pseudomonadota</taxon>
        <taxon>Alphaproteobacteria</taxon>
        <taxon>Rhodobacterales</taxon>
        <taxon>Paracoccaceae</taxon>
        <taxon>Polymorphum</taxon>
    </lineage>
</organism>